<dbReference type="Pfam" id="PF22310">
    <property type="entry name" value="NMB0315_dom_I"/>
    <property type="match status" value="1"/>
</dbReference>
<evidence type="ECO:0000313" key="13">
    <source>
        <dbReference type="Proteomes" id="UP000294546"/>
    </source>
</evidence>
<dbReference type="SUPFAM" id="SSF51261">
    <property type="entry name" value="Duplicated hybrid motif"/>
    <property type="match status" value="1"/>
</dbReference>
<dbReference type="CDD" id="cd12797">
    <property type="entry name" value="M23_peptidase"/>
    <property type="match status" value="1"/>
</dbReference>
<dbReference type="PANTHER" id="PTHR21666:SF288">
    <property type="entry name" value="CELL DIVISION PROTEIN YTFB"/>
    <property type="match status" value="1"/>
</dbReference>
<keyword evidence="4" id="KW-0479">Metal-binding</keyword>
<keyword evidence="3" id="KW-0645">Protease</keyword>
<evidence type="ECO:0000256" key="2">
    <source>
        <dbReference type="ARBA" id="ARBA00004196"/>
    </source>
</evidence>
<sequence>MIRKASSFVISLPKVHLAAASICTAILGSTLLLLPSEEVEATRSTLKIIQPGDQPRLNAPLATTESASDDTASSDLQSPGSATIQVEPEVPPAIAEAPAPAPAPIIENWIDFEVRSGDSLSTLFQRAGLSARDVYQVSQATKESGELSRLFPGQTISFLIEGGKLEKMRFTEDRLNSVELVRNDSGYSIDRTTLKPRIEQQSASGMISNSLFVDAERAGLSSRMIMQMAQILGWDVDFALDIRKGDHFRVLYEEKYLDGEKIGEGDILAVEFVNDGRLVQAVRFTDSHGDSNYYTPEGMSMRKAFLRSPVDFRRISSNFNPERFHPVLGKKRPHRGTDYAASTGTPIKAAGDGKIIWRGTKGGYGRTIIVQHGGNITTLYAHMNGYKSGLANGSRVKQGDVIGYVGMSGTATGPHLHYEFRLNGVHKNPVTVDLPHANPVPKTELAAFNKQSARLMAMLDAGQPALAMAGNEQTDTLSN</sequence>
<keyword evidence="6" id="KW-0862">Zinc</keyword>
<evidence type="ECO:0000256" key="8">
    <source>
        <dbReference type="SAM" id="MobiDB-lite"/>
    </source>
</evidence>
<dbReference type="InterPro" id="IPR050570">
    <property type="entry name" value="Cell_wall_metabolism_enzyme"/>
</dbReference>
<dbReference type="GO" id="GO:0004222">
    <property type="term" value="F:metalloendopeptidase activity"/>
    <property type="evidence" value="ECO:0007669"/>
    <property type="project" value="TreeGrafter"/>
</dbReference>
<feature type="domain" description="DD-carboxypeptidase/endopeptidase Mpg-like N-terminal" evidence="11">
    <location>
        <begin position="109"/>
        <end position="170"/>
    </location>
</feature>
<dbReference type="Proteomes" id="UP000294546">
    <property type="component" value="Unassembled WGS sequence"/>
</dbReference>
<dbReference type="InterPro" id="IPR011055">
    <property type="entry name" value="Dup_hybrid_motif"/>
</dbReference>
<keyword evidence="5 12" id="KW-0378">Hydrolase</keyword>
<evidence type="ECO:0000259" key="9">
    <source>
        <dbReference type="Pfam" id="PF01551"/>
    </source>
</evidence>
<dbReference type="OrthoDB" id="9805070at2"/>
<comment type="caution">
    <text evidence="12">The sequence shown here is derived from an EMBL/GenBank/DDBJ whole genome shotgun (WGS) entry which is preliminary data.</text>
</comment>
<reference evidence="12 13" key="1">
    <citation type="submission" date="2019-03" db="EMBL/GenBank/DDBJ databases">
        <title>Genomic Encyclopedia of Archaeal and Bacterial Type Strains, Phase II (KMG-II): from individual species to whole genera.</title>
        <authorList>
            <person name="Goeker M."/>
        </authorList>
    </citation>
    <scope>NUCLEOTIDE SEQUENCE [LARGE SCALE GENOMIC DNA]</scope>
    <source>
        <strain evidence="12 13">DSM 27697</strain>
    </source>
</reference>
<organism evidence="12 13">
    <name type="scientific">Marinobacterium mangrovicola</name>
    <dbReference type="NCBI Taxonomy" id="1476959"/>
    <lineage>
        <taxon>Bacteria</taxon>
        <taxon>Pseudomonadati</taxon>
        <taxon>Pseudomonadota</taxon>
        <taxon>Gammaproteobacteria</taxon>
        <taxon>Oceanospirillales</taxon>
        <taxon>Oceanospirillaceae</taxon>
        <taxon>Marinobacterium</taxon>
    </lineage>
</organism>
<comment type="cofactor">
    <cofactor evidence="1">
        <name>Zn(2+)</name>
        <dbReference type="ChEBI" id="CHEBI:29105"/>
    </cofactor>
</comment>
<feature type="region of interest" description="Disordered" evidence="8">
    <location>
        <begin position="50"/>
        <end position="83"/>
    </location>
</feature>
<keyword evidence="7" id="KW-0482">Metalloprotease</keyword>
<dbReference type="PANTHER" id="PTHR21666">
    <property type="entry name" value="PEPTIDASE-RELATED"/>
    <property type="match status" value="1"/>
</dbReference>
<evidence type="ECO:0000256" key="4">
    <source>
        <dbReference type="ARBA" id="ARBA00022723"/>
    </source>
</evidence>
<keyword evidence="13" id="KW-1185">Reference proteome</keyword>
<evidence type="ECO:0000256" key="7">
    <source>
        <dbReference type="ARBA" id="ARBA00023049"/>
    </source>
</evidence>
<name>A0A4R1GKW5_9GAMM</name>
<dbReference type="InterPro" id="IPR054512">
    <property type="entry name" value="NMB0315-like_N"/>
</dbReference>
<feature type="domain" description="Csd3-like second N-terminal" evidence="10">
    <location>
        <begin position="200"/>
        <end position="321"/>
    </location>
</feature>
<dbReference type="InterPro" id="IPR016047">
    <property type="entry name" value="M23ase_b-sheet_dom"/>
</dbReference>
<accession>A0A4R1GKW5</accession>
<dbReference type="Pfam" id="PF19425">
    <property type="entry name" value="Csd3_N2"/>
    <property type="match status" value="1"/>
</dbReference>
<dbReference type="AlphaFoldDB" id="A0A4R1GKW5"/>
<evidence type="ECO:0000256" key="5">
    <source>
        <dbReference type="ARBA" id="ARBA00022801"/>
    </source>
</evidence>
<dbReference type="Gene3D" id="2.70.70.10">
    <property type="entry name" value="Glucose Permease (Domain IIA)"/>
    <property type="match status" value="1"/>
</dbReference>
<dbReference type="EMBL" id="SMFU01000010">
    <property type="protein sequence ID" value="TCK05002.1"/>
    <property type="molecule type" value="Genomic_DNA"/>
</dbReference>
<dbReference type="RefSeq" id="WP_132295222.1">
    <property type="nucleotide sequence ID" value="NZ_SMFU01000010.1"/>
</dbReference>
<protein>
    <submittedName>
        <fullName evidence="12">Murein DD-endopeptidase MepM/ murein hydrolase activator NlpD</fullName>
    </submittedName>
</protein>
<feature type="domain" description="M23ase beta-sheet core" evidence="9">
    <location>
        <begin position="333"/>
        <end position="429"/>
    </location>
</feature>
<evidence type="ECO:0000313" key="12">
    <source>
        <dbReference type="EMBL" id="TCK05002.1"/>
    </source>
</evidence>
<feature type="compositionally biased region" description="Low complexity" evidence="8">
    <location>
        <begin position="62"/>
        <end position="75"/>
    </location>
</feature>
<evidence type="ECO:0000256" key="6">
    <source>
        <dbReference type="ARBA" id="ARBA00022833"/>
    </source>
</evidence>
<comment type="subcellular location">
    <subcellularLocation>
        <location evidence="2">Cell envelope</location>
    </subcellularLocation>
</comment>
<evidence type="ECO:0000259" key="10">
    <source>
        <dbReference type="Pfam" id="PF19425"/>
    </source>
</evidence>
<dbReference type="Pfam" id="PF01551">
    <property type="entry name" value="Peptidase_M23"/>
    <property type="match status" value="1"/>
</dbReference>
<proteinExistence type="predicted"/>
<gene>
    <name evidence="12" type="ORF">CLV83_3454</name>
</gene>
<dbReference type="InterPro" id="IPR045834">
    <property type="entry name" value="Csd3_N2"/>
</dbReference>
<dbReference type="Gene3D" id="3.10.450.350">
    <property type="match status" value="2"/>
</dbReference>
<dbReference type="GO" id="GO:0006508">
    <property type="term" value="P:proteolysis"/>
    <property type="evidence" value="ECO:0007669"/>
    <property type="project" value="UniProtKB-KW"/>
</dbReference>
<evidence type="ECO:0000256" key="1">
    <source>
        <dbReference type="ARBA" id="ARBA00001947"/>
    </source>
</evidence>
<dbReference type="GO" id="GO:0046872">
    <property type="term" value="F:metal ion binding"/>
    <property type="evidence" value="ECO:0007669"/>
    <property type="project" value="UniProtKB-KW"/>
</dbReference>
<evidence type="ECO:0000259" key="11">
    <source>
        <dbReference type="Pfam" id="PF22310"/>
    </source>
</evidence>
<dbReference type="FunFam" id="2.70.70.10:FF:000002">
    <property type="entry name" value="Murein DD-endopeptidase MepM"/>
    <property type="match status" value="1"/>
</dbReference>
<evidence type="ECO:0000256" key="3">
    <source>
        <dbReference type="ARBA" id="ARBA00022670"/>
    </source>
</evidence>
<dbReference type="GO" id="GO:0030313">
    <property type="term" value="C:cell envelope"/>
    <property type="evidence" value="ECO:0007669"/>
    <property type="project" value="UniProtKB-SubCell"/>
</dbReference>